<proteinExistence type="predicted"/>
<evidence type="ECO:0000313" key="4">
    <source>
        <dbReference type="Proteomes" id="UP001175271"/>
    </source>
</evidence>
<name>A0AA39I4E2_9BILA</name>
<dbReference type="Gene3D" id="1.10.490.10">
    <property type="entry name" value="Globins"/>
    <property type="match status" value="1"/>
</dbReference>
<feature type="compositionally biased region" description="Low complexity" evidence="1">
    <location>
        <begin position="208"/>
        <end position="223"/>
    </location>
</feature>
<dbReference type="EMBL" id="JAUCMV010000002">
    <property type="protein sequence ID" value="KAK0416910.1"/>
    <property type="molecule type" value="Genomic_DNA"/>
</dbReference>
<organism evidence="3 4">
    <name type="scientific">Steinernema hermaphroditum</name>
    <dbReference type="NCBI Taxonomy" id="289476"/>
    <lineage>
        <taxon>Eukaryota</taxon>
        <taxon>Metazoa</taxon>
        <taxon>Ecdysozoa</taxon>
        <taxon>Nematoda</taxon>
        <taxon>Chromadorea</taxon>
        <taxon>Rhabditida</taxon>
        <taxon>Tylenchina</taxon>
        <taxon>Panagrolaimomorpha</taxon>
        <taxon>Strongyloidoidea</taxon>
        <taxon>Steinernematidae</taxon>
        <taxon>Steinernema</taxon>
    </lineage>
</organism>
<feature type="region of interest" description="Disordered" evidence="1">
    <location>
        <begin position="286"/>
        <end position="310"/>
    </location>
</feature>
<accession>A0AA39I4E2</accession>
<keyword evidence="4" id="KW-1185">Reference proteome</keyword>
<evidence type="ECO:0000313" key="3">
    <source>
        <dbReference type="EMBL" id="KAK0416910.1"/>
    </source>
</evidence>
<comment type="caution">
    <text evidence="3">The sequence shown here is derived from an EMBL/GenBank/DDBJ whole genome shotgun (WGS) entry which is preliminary data.</text>
</comment>
<dbReference type="InterPro" id="IPR044399">
    <property type="entry name" value="Mb-like_M"/>
</dbReference>
<dbReference type="GO" id="GO:0019825">
    <property type="term" value="F:oxygen binding"/>
    <property type="evidence" value="ECO:0007669"/>
    <property type="project" value="InterPro"/>
</dbReference>
<dbReference type="SUPFAM" id="SSF46458">
    <property type="entry name" value="Globin-like"/>
    <property type="match status" value="1"/>
</dbReference>
<dbReference type="InterPro" id="IPR012292">
    <property type="entry name" value="Globin/Proto"/>
</dbReference>
<dbReference type="CDD" id="cd01040">
    <property type="entry name" value="Mb-like"/>
    <property type="match status" value="1"/>
</dbReference>
<dbReference type="InterPro" id="IPR000971">
    <property type="entry name" value="Globin"/>
</dbReference>
<feature type="region of interest" description="Disordered" evidence="1">
    <location>
        <begin position="83"/>
        <end position="125"/>
    </location>
</feature>
<feature type="domain" description="Globin" evidence="2">
    <location>
        <begin position="308"/>
        <end position="447"/>
    </location>
</feature>
<dbReference type="Proteomes" id="UP001175271">
    <property type="component" value="Unassembled WGS sequence"/>
</dbReference>
<protein>
    <recommendedName>
        <fullName evidence="2">Globin domain-containing protein</fullName>
    </recommendedName>
</protein>
<feature type="compositionally biased region" description="Basic and acidic residues" evidence="1">
    <location>
        <begin position="113"/>
        <end position="124"/>
    </location>
</feature>
<dbReference type="AlphaFoldDB" id="A0AA39I4E2"/>
<dbReference type="GO" id="GO:0020037">
    <property type="term" value="F:heme binding"/>
    <property type="evidence" value="ECO:0007669"/>
    <property type="project" value="InterPro"/>
</dbReference>
<gene>
    <name evidence="3" type="ORF">QR680_012746</name>
</gene>
<reference evidence="3" key="1">
    <citation type="submission" date="2023-06" db="EMBL/GenBank/DDBJ databases">
        <title>Genomic analysis of the entomopathogenic nematode Steinernema hermaphroditum.</title>
        <authorList>
            <person name="Schwarz E.M."/>
            <person name="Heppert J.K."/>
            <person name="Baniya A."/>
            <person name="Schwartz H.T."/>
            <person name="Tan C.-H."/>
            <person name="Antoshechkin I."/>
            <person name="Sternberg P.W."/>
            <person name="Goodrich-Blair H."/>
            <person name="Dillman A.R."/>
        </authorList>
    </citation>
    <scope>NUCLEOTIDE SEQUENCE</scope>
    <source>
        <strain evidence="3">PS9179</strain>
        <tissue evidence="3">Whole animal</tissue>
    </source>
</reference>
<evidence type="ECO:0000256" key="1">
    <source>
        <dbReference type="SAM" id="MobiDB-lite"/>
    </source>
</evidence>
<sequence>MTGRGFKERYLPLSGFCKRRKRDLLFEFLLPRGSSATSHGRHLGLSPNWPLADVRGSSDAPCPLSAVFRLPLPLIGQMGNEASSGFVPSDGQKTRRLSFDPAMDGARRRSKGTLREQRAQRSTDSRYLGPSVTLVRRVPPDFRRKCFSLPIRAPLTAQMDDRCLRVPRIFLLSTDSGYGHAMVFQKNGSRSASQRRFQRQRSRDSDETAAAVTSGTSSGASSGQFGDFLSIPEPFEGRGLGSQMPRKGSYQGSARELIVAAALGADRRRSKSLCAQQIKVPESAPLLKGAATTSNGSASTSRRSSSTSLPSITRLRIQQCFRAAKSTIGPQILKRACGLRSEMRAFVSHLPEESVEQLGKDVFQLISQCVASLDDPDRVSALSQHFGEKQAELCAIGFRPEYLSALADASIAECVRLDNGAHKRCETLLAWSHLMESMFSAVRDGYYARIRYQRRLSLPQYRALLVKQGSFEVRSSGVSLDSAC</sequence>
<feature type="region of interest" description="Disordered" evidence="1">
    <location>
        <begin position="187"/>
        <end position="225"/>
    </location>
</feature>
<evidence type="ECO:0000259" key="2">
    <source>
        <dbReference type="PROSITE" id="PS01033"/>
    </source>
</evidence>
<feature type="compositionally biased region" description="Low complexity" evidence="1">
    <location>
        <begin position="290"/>
        <end position="310"/>
    </location>
</feature>
<dbReference type="PROSITE" id="PS01033">
    <property type="entry name" value="GLOBIN"/>
    <property type="match status" value="1"/>
</dbReference>
<dbReference type="InterPro" id="IPR009050">
    <property type="entry name" value="Globin-like_sf"/>
</dbReference>